<keyword evidence="1" id="KW-0812">Transmembrane</keyword>
<dbReference type="RefSeq" id="WP_302723919.1">
    <property type="nucleotide sequence ID" value="NZ_JAULRU010000705.1"/>
</dbReference>
<dbReference type="InterPro" id="IPR036249">
    <property type="entry name" value="Thioredoxin-like_sf"/>
</dbReference>
<accession>A0ABU4RYZ1</accession>
<evidence type="ECO:0000256" key="1">
    <source>
        <dbReference type="SAM" id="Phobius"/>
    </source>
</evidence>
<keyword evidence="1" id="KW-0472">Membrane</keyword>
<organism evidence="2 3">
    <name type="scientific">Gilvimarinus gilvus</name>
    <dbReference type="NCBI Taxonomy" id="3058038"/>
    <lineage>
        <taxon>Bacteria</taxon>
        <taxon>Pseudomonadati</taxon>
        <taxon>Pseudomonadota</taxon>
        <taxon>Gammaproteobacteria</taxon>
        <taxon>Cellvibrionales</taxon>
        <taxon>Cellvibrionaceae</taxon>
        <taxon>Gilvimarinus</taxon>
    </lineage>
</organism>
<dbReference type="EMBL" id="JAXAFO010000007">
    <property type="protein sequence ID" value="MDX6848813.1"/>
    <property type="molecule type" value="Genomic_DNA"/>
</dbReference>
<evidence type="ECO:0008006" key="4">
    <source>
        <dbReference type="Google" id="ProtNLM"/>
    </source>
</evidence>
<dbReference type="Proteomes" id="UP001273505">
    <property type="component" value="Unassembled WGS sequence"/>
</dbReference>
<evidence type="ECO:0000313" key="2">
    <source>
        <dbReference type="EMBL" id="MDX6848813.1"/>
    </source>
</evidence>
<keyword evidence="3" id="KW-1185">Reference proteome</keyword>
<protein>
    <recommendedName>
        <fullName evidence="4">Transmembrane protein</fullName>
    </recommendedName>
</protein>
<keyword evidence="1" id="KW-1133">Transmembrane helix</keyword>
<dbReference type="SUPFAM" id="SSF52833">
    <property type="entry name" value="Thioredoxin-like"/>
    <property type="match status" value="1"/>
</dbReference>
<sequence>MTAQANKKRGQIQALLLMLVVALPMIAAYTIYHTGWGMPTGTVNKGELVQPPQRLSDLKLLTADGDVWDIDAEDKRWRYVIPGNAECDRTCMDNLYLTRQVHIRLNDKARRAERIYLLLDDALAPELSEHIAAEHPLLRVMRANRADVEKMLAATNFAGHAAKAGRYFLMDQQGFLMLAYHPGDKGGELLKDMKKMLKTSYED</sequence>
<feature type="transmembrane region" description="Helical" evidence="1">
    <location>
        <begin position="12"/>
        <end position="32"/>
    </location>
</feature>
<name>A0ABU4RYZ1_9GAMM</name>
<evidence type="ECO:0000313" key="3">
    <source>
        <dbReference type="Proteomes" id="UP001273505"/>
    </source>
</evidence>
<proteinExistence type="predicted"/>
<reference evidence="2 3" key="1">
    <citation type="submission" date="2023-11" db="EMBL/GenBank/DDBJ databases">
        <title>Gilvimarinus fulvus sp. nov., isolated from the surface of Kelp.</title>
        <authorList>
            <person name="Sun Y.Y."/>
            <person name="Gong Y."/>
            <person name="Du Z.J."/>
        </authorList>
    </citation>
    <scope>NUCLEOTIDE SEQUENCE [LARGE SCALE GENOMIC DNA]</scope>
    <source>
        <strain evidence="2 3">SDUM040013</strain>
    </source>
</reference>
<gene>
    <name evidence="2" type="ORF">SCD92_05535</name>
</gene>
<comment type="caution">
    <text evidence="2">The sequence shown here is derived from an EMBL/GenBank/DDBJ whole genome shotgun (WGS) entry which is preliminary data.</text>
</comment>